<dbReference type="InterPro" id="IPR041662">
    <property type="entry name" value="SusD-like_2"/>
</dbReference>
<evidence type="ECO:0000313" key="1">
    <source>
        <dbReference type="EMBL" id="RKN80806.1"/>
    </source>
</evidence>
<dbReference type="Proteomes" id="UP000276603">
    <property type="component" value="Unassembled WGS sequence"/>
</dbReference>
<dbReference type="PROSITE" id="PS51257">
    <property type="entry name" value="PROKAR_LIPOPROTEIN"/>
    <property type="match status" value="1"/>
</dbReference>
<comment type="caution">
    <text evidence="1">The sequence shown here is derived from an EMBL/GenBank/DDBJ whole genome shotgun (WGS) entry which is preliminary data.</text>
</comment>
<reference evidence="1 2" key="1">
    <citation type="submission" date="2018-10" db="EMBL/GenBank/DDBJ databases">
        <title>Ulvibacterium marinum gen. nov., sp. nov., a novel marine bacterium of the family Flavobacteriaceae, isolated from a culture of the green alga Ulva prolifera.</title>
        <authorList>
            <person name="Zhang Z."/>
        </authorList>
    </citation>
    <scope>NUCLEOTIDE SEQUENCE [LARGE SCALE GENOMIC DNA]</scope>
    <source>
        <strain evidence="1 2">CCMM003</strain>
    </source>
</reference>
<accession>A0A3B0CD73</accession>
<keyword evidence="2" id="KW-1185">Reference proteome</keyword>
<dbReference type="Gene3D" id="1.25.40.390">
    <property type="match status" value="1"/>
</dbReference>
<dbReference type="InterPro" id="IPR011990">
    <property type="entry name" value="TPR-like_helical_dom_sf"/>
</dbReference>
<gene>
    <name evidence="1" type="ORF">D7Z94_07515</name>
</gene>
<dbReference type="RefSeq" id="WP_120710962.1">
    <property type="nucleotide sequence ID" value="NZ_RBCJ01000002.1"/>
</dbReference>
<evidence type="ECO:0000313" key="2">
    <source>
        <dbReference type="Proteomes" id="UP000276603"/>
    </source>
</evidence>
<proteinExistence type="predicted"/>
<keyword evidence="1" id="KW-0449">Lipoprotein</keyword>
<dbReference type="SUPFAM" id="SSF48452">
    <property type="entry name" value="TPR-like"/>
    <property type="match status" value="1"/>
</dbReference>
<dbReference type="Pfam" id="PF12771">
    <property type="entry name" value="SusD-like_2"/>
    <property type="match status" value="2"/>
</dbReference>
<sequence length="553" mass="61356">MNPRKTIRRFYGQLALAMLTLVLFSCHGLEELNENPNQLDAESVDPNLLISTVINNTGKTIVGLGFGDIAGVMQHTQKDGWSGGHNAYDWTSESYNWSSYYQTLKNNQTMLEKAETENLDFHVGVGLVLKSYLFGMIADLYGDAPYSGALRGDQGAEFFDAPFDAQRDIYLGIFSDLERANTLLSGDSYLNVEADQDILYGGDASKWRKLANSLALRYYMRLSEKESQLAQQGIAKIVGNPGTYPLILNVVDDANMGYIGNSSADAWPTNTVFDEDPQGAYMRIKMGKTLVDIMQDLNDPRLGVWANRVAVPLAVEAGVADDFDEVINGERRVSQAIVDNYEATYGYPVDFDPDYVGYPTGMTLGAVYNLSKDPNQGTFNEHASQLNEIYREASGDLLQARFMSATEVNFILAEAAFKGWIGGSPETYYNMAIQQSLNAWGVGSAYGSYIAGPAAYGDYEDIIIQKWIGSWTAATEAWFDYRRTGIPDLQTGPTAKRTVLPIRFYYNENELENNTTNAEAAINNLETTEFNGTDPQNSAWSKIWLLQGTNEPY</sequence>
<name>A0A3B0CD73_9FLAO</name>
<protein>
    <submittedName>
        <fullName evidence="1">SusD/RagB family nutrient-binding outer membrane lipoprotein</fullName>
    </submittedName>
</protein>
<organism evidence="1 2">
    <name type="scientific">Ulvibacterium marinum</name>
    <dbReference type="NCBI Taxonomy" id="2419782"/>
    <lineage>
        <taxon>Bacteria</taxon>
        <taxon>Pseudomonadati</taxon>
        <taxon>Bacteroidota</taxon>
        <taxon>Flavobacteriia</taxon>
        <taxon>Flavobacteriales</taxon>
        <taxon>Flavobacteriaceae</taxon>
        <taxon>Ulvibacterium</taxon>
    </lineage>
</organism>
<dbReference type="OrthoDB" id="725917at2"/>
<dbReference type="AlphaFoldDB" id="A0A3B0CD73"/>
<dbReference type="EMBL" id="RBCJ01000002">
    <property type="protein sequence ID" value="RKN80806.1"/>
    <property type="molecule type" value="Genomic_DNA"/>
</dbReference>